<gene>
    <name evidence="1" type="ORF">HPBE_LOCUS15229</name>
</gene>
<dbReference type="EMBL" id="UZAH01028754">
    <property type="protein sequence ID" value="VDP02168.1"/>
    <property type="molecule type" value="Genomic_DNA"/>
</dbReference>
<dbReference type="WBParaSite" id="HPBE_0001522701-mRNA-1">
    <property type="protein sequence ID" value="HPBE_0001522701-mRNA-1"/>
    <property type="gene ID" value="HPBE_0001522701"/>
</dbReference>
<accession>A0A3P8AYK8</accession>
<dbReference type="Proteomes" id="UP000050761">
    <property type="component" value="Unassembled WGS sequence"/>
</dbReference>
<reference evidence="1 2" key="1">
    <citation type="submission" date="2018-11" db="EMBL/GenBank/DDBJ databases">
        <authorList>
            <consortium name="Pathogen Informatics"/>
        </authorList>
    </citation>
    <scope>NUCLEOTIDE SEQUENCE [LARGE SCALE GENOMIC DNA]</scope>
</reference>
<sequence>MGANVAALEIGYKSKGNGGSVPEIIQPMILVSAFAGECRGTHAKRLSQKPKKCCGCREKAPQLELPPSQRAYMSATVLGDELS</sequence>
<evidence type="ECO:0000313" key="1">
    <source>
        <dbReference type="EMBL" id="VDP02168.1"/>
    </source>
</evidence>
<evidence type="ECO:0000313" key="3">
    <source>
        <dbReference type="WBParaSite" id="HPBE_0001522701-mRNA-1"/>
    </source>
</evidence>
<name>A0A183G1W3_HELPZ</name>
<reference evidence="3" key="2">
    <citation type="submission" date="2019-09" db="UniProtKB">
        <authorList>
            <consortium name="WormBaseParasite"/>
        </authorList>
    </citation>
    <scope>IDENTIFICATION</scope>
</reference>
<dbReference type="AlphaFoldDB" id="A0A183G1W3"/>
<keyword evidence="2" id="KW-1185">Reference proteome</keyword>
<organism evidence="2 3">
    <name type="scientific">Heligmosomoides polygyrus</name>
    <name type="common">Parasitic roundworm</name>
    <dbReference type="NCBI Taxonomy" id="6339"/>
    <lineage>
        <taxon>Eukaryota</taxon>
        <taxon>Metazoa</taxon>
        <taxon>Ecdysozoa</taxon>
        <taxon>Nematoda</taxon>
        <taxon>Chromadorea</taxon>
        <taxon>Rhabditida</taxon>
        <taxon>Rhabditina</taxon>
        <taxon>Rhabditomorpha</taxon>
        <taxon>Strongyloidea</taxon>
        <taxon>Heligmosomidae</taxon>
        <taxon>Heligmosomoides</taxon>
    </lineage>
</organism>
<accession>A0A183G1W3</accession>
<protein>
    <submittedName>
        <fullName evidence="1 3">Uncharacterized protein</fullName>
    </submittedName>
</protein>
<proteinExistence type="predicted"/>
<evidence type="ECO:0000313" key="2">
    <source>
        <dbReference type="Proteomes" id="UP000050761"/>
    </source>
</evidence>